<dbReference type="RefSeq" id="WP_200371443.1">
    <property type="nucleotide sequence ID" value="NZ_JAVMBO010000013.1"/>
</dbReference>
<comment type="caution">
    <text evidence="2">The sequence shown here is derived from an EMBL/GenBank/DDBJ whole genome shotgun (WGS) entry which is preliminary data.</text>
</comment>
<accession>A0ABU2HGY2</accession>
<dbReference type="Proteomes" id="UP001267407">
    <property type="component" value="Unassembled WGS sequence"/>
</dbReference>
<reference evidence="2" key="1">
    <citation type="submission" date="2023-09" db="EMBL/GenBank/DDBJ databases">
        <title>Marinobacter sediminicola sp. nov. and Marinobacter maritimum sp. nov., isolated from marine sediment.</title>
        <authorList>
            <person name="An J."/>
        </authorList>
    </citation>
    <scope>NUCLEOTIDE SEQUENCE</scope>
    <source>
        <strain evidence="2">F60267</strain>
    </source>
</reference>
<dbReference type="InterPro" id="IPR014914">
    <property type="entry name" value="RES_dom"/>
</dbReference>
<dbReference type="Pfam" id="PF08808">
    <property type="entry name" value="RES"/>
    <property type="match status" value="1"/>
</dbReference>
<evidence type="ECO:0000259" key="1">
    <source>
        <dbReference type="SMART" id="SM00953"/>
    </source>
</evidence>
<feature type="domain" description="RES" evidence="1">
    <location>
        <begin position="78"/>
        <end position="204"/>
    </location>
</feature>
<proteinExistence type="predicted"/>
<dbReference type="SMART" id="SM00953">
    <property type="entry name" value="RES"/>
    <property type="match status" value="1"/>
</dbReference>
<sequence length="238" mass="26958">MFSPPPLYLPEWETYRIIPSHYPPIDLFERIYEPDEFELAFEIESMTNPRLRDEAGDIHLVQPCDRISGPGSSPVMASFTHLGFGSRFADRHFGVYYAASTLEGAIRETVFHKEREMAAANEDSIALTMRAYIGSVVMKMHDIRGPEFKDLHNPDADDYALSQKFASRWRQKGSNGLLYNSVRHPGGECIAAFKPKAVSIPVQGPHLKYFWDGDKQRITHWAEIGEAHSLTGKVGMNE</sequence>
<dbReference type="EMBL" id="JAVMBO010000013">
    <property type="protein sequence ID" value="MDS1310311.1"/>
    <property type="molecule type" value="Genomic_DNA"/>
</dbReference>
<protein>
    <submittedName>
        <fullName evidence="2">RES family NAD+ phosphorylase</fullName>
    </submittedName>
</protein>
<evidence type="ECO:0000313" key="2">
    <source>
        <dbReference type="EMBL" id="MDS1310311.1"/>
    </source>
</evidence>
<organism evidence="2 3">
    <name type="scientific">Marinobacter xiaoshiensis</name>
    <dbReference type="NCBI Taxonomy" id="3073652"/>
    <lineage>
        <taxon>Bacteria</taxon>
        <taxon>Pseudomonadati</taxon>
        <taxon>Pseudomonadota</taxon>
        <taxon>Gammaproteobacteria</taxon>
        <taxon>Pseudomonadales</taxon>
        <taxon>Marinobacteraceae</taxon>
        <taxon>Marinobacter</taxon>
    </lineage>
</organism>
<evidence type="ECO:0000313" key="3">
    <source>
        <dbReference type="Proteomes" id="UP001267407"/>
    </source>
</evidence>
<name>A0ABU2HGY2_9GAMM</name>
<gene>
    <name evidence="2" type="ORF">RKA07_09455</name>
</gene>
<keyword evidence="3" id="KW-1185">Reference proteome</keyword>